<proteinExistence type="predicted"/>
<reference evidence="2 3" key="1">
    <citation type="journal article" date="2020" name="Nat. Food">
        <title>A phased Vanilla planifolia genome enables genetic improvement of flavour and production.</title>
        <authorList>
            <person name="Hasing T."/>
            <person name="Tang H."/>
            <person name="Brym M."/>
            <person name="Khazi F."/>
            <person name="Huang T."/>
            <person name="Chambers A.H."/>
        </authorList>
    </citation>
    <scope>NUCLEOTIDE SEQUENCE [LARGE SCALE GENOMIC DNA]</scope>
    <source>
        <tissue evidence="2">Leaf</tissue>
    </source>
</reference>
<dbReference type="EMBL" id="JADCNM010000002">
    <property type="protein sequence ID" value="KAG0494260.1"/>
    <property type="molecule type" value="Genomic_DNA"/>
</dbReference>
<feature type="transmembrane region" description="Helical" evidence="1">
    <location>
        <begin position="20"/>
        <end position="39"/>
    </location>
</feature>
<keyword evidence="1" id="KW-1133">Transmembrane helix</keyword>
<dbReference type="AlphaFoldDB" id="A0A835VEQ1"/>
<keyword evidence="1" id="KW-0472">Membrane</keyword>
<evidence type="ECO:0000313" key="2">
    <source>
        <dbReference type="EMBL" id="KAG0494260.1"/>
    </source>
</evidence>
<comment type="caution">
    <text evidence="2">The sequence shown here is derived from an EMBL/GenBank/DDBJ whole genome shotgun (WGS) entry which is preliminary data.</text>
</comment>
<evidence type="ECO:0000256" key="1">
    <source>
        <dbReference type="SAM" id="Phobius"/>
    </source>
</evidence>
<dbReference type="Proteomes" id="UP000639772">
    <property type="component" value="Unassembled WGS sequence"/>
</dbReference>
<keyword evidence="1" id="KW-0812">Transmembrane</keyword>
<sequence length="84" mass="9177">MTIVFQQVSRIYFSGKKISLLLPLYPSFLVATGGLTLPLPQLPVICRRSSLLGFGTSGPGLTAWFWRSMPHIALDAVCLADSPR</sequence>
<organism evidence="2 3">
    <name type="scientific">Vanilla planifolia</name>
    <name type="common">Vanilla</name>
    <dbReference type="NCBI Taxonomy" id="51239"/>
    <lineage>
        <taxon>Eukaryota</taxon>
        <taxon>Viridiplantae</taxon>
        <taxon>Streptophyta</taxon>
        <taxon>Embryophyta</taxon>
        <taxon>Tracheophyta</taxon>
        <taxon>Spermatophyta</taxon>
        <taxon>Magnoliopsida</taxon>
        <taxon>Liliopsida</taxon>
        <taxon>Asparagales</taxon>
        <taxon>Orchidaceae</taxon>
        <taxon>Vanilloideae</taxon>
        <taxon>Vanilleae</taxon>
        <taxon>Vanilla</taxon>
    </lineage>
</organism>
<accession>A0A835VEQ1</accession>
<protein>
    <submittedName>
        <fullName evidence="2">Uncharacterized protein</fullName>
    </submittedName>
</protein>
<name>A0A835VEQ1_VANPL</name>
<evidence type="ECO:0000313" key="3">
    <source>
        <dbReference type="Proteomes" id="UP000639772"/>
    </source>
</evidence>
<gene>
    <name evidence="2" type="ORF">HPP92_005254</name>
</gene>